<comment type="similarity">
    <text evidence="3">Belongs to the TRAFAC class dynamin-like GTPase superfamily. Very large inducible GTPase (VLIG) family.</text>
</comment>
<keyword evidence="5" id="KW-0963">Cytoplasm</keyword>
<gene>
    <name evidence="16" type="ORF">E1301_Tti013195</name>
</gene>
<dbReference type="InterPro" id="IPR027417">
    <property type="entry name" value="P-loop_NTPase"/>
</dbReference>
<protein>
    <recommendedName>
        <fullName evidence="4">WD repeat-containing protein 48</fullName>
    </recommendedName>
    <alternativeName>
        <fullName evidence="11">USP1-associated factor 1</fullName>
    </alternativeName>
</protein>
<evidence type="ECO:0000256" key="9">
    <source>
        <dbReference type="ARBA" id="ARBA00023134"/>
    </source>
</evidence>
<accession>A0A5A9PAC0</accession>
<feature type="repeat" description="WD" evidence="12">
    <location>
        <begin position="1656"/>
        <end position="1697"/>
    </location>
</feature>
<evidence type="ECO:0000256" key="5">
    <source>
        <dbReference type="ARBA" id="ARBA00022490"/>
    </source>
</evidence>
<feature type="repeat" description="WD" evidence="12">
    <location>
        <begin position="1633"/>
        <end position="1655"/>
    </location>
</feature>
<dbReference type="InterPro" id="IPR021772">
    <property type="entry name" value="WDR48/Bun107"/>
</dbReference>
<dbReference type="PROSITE" id="PS50082">
    <property type="entry name" value="WD_REPEATS_2"/>
    <property type="match status" value="3"/>
</dbReference>
<dbReference type="CDD" id="cd17041">
    <property type="entry name" value="Ubl_WDR48"/>
    <property type="match status" value="1"/>
</dbReference>
<dbReference type="GO" id="GO:0005634">
    <property type="term" value="C:nucleus"/>
    <property type="evidence" value="ECO:0007669"/>
    <property type="project" value="UniProtKB-SubCell"/>
</dbReference>
<evidence type="ECO:0000256" key="8">
    <source>
        <dbReference type="ARBA" id="ARBA00022741"/>
    </source>
</evidence>
<dbReference type="Pfam" id="PF25496">
    <property type="entry name" value="URGCP"/>
    <property type="match status" value="1"/>
</dbReference>
<keyword evidence="7" id="KW-0677">Repeat</keyword>
<feature type="domain" description="VLIG-type G" evidence="15">
    <location>
        <begin position="650"/>
        <end position="893"/>
    </location>
</feature>
<evidence type="ECO:0000256" key="6">
    <source>
        <dbReference type="ARBA" id="ARBA00022574"/>
    </source>
</evidence>
<evidence type="ECO:0000313" key="16">
    <source>
        <dbReference type="EMBL" id="KAA0718615.1"/>
    </source>
</evidence>
<keyword evidence="17" id="KW-1185">Reference proteome</keyword>
<dbReference type="Gene3D" id="2.130.10.10">
    <property type="entry name" value="YVTN repeat-like/Quinoprotein amine dehydrogenase"/>
    <property type="match status" value="1"/>
</dbReference>
<feature type="region of interest" description="Disordered" evidence="14">
    <location>
        <begin position="2028"/>
        <end position="2049"/>
    </location>
</feature>
<evidence type="ECO:0000256" key="4">
    <source>
        <dbReference type="ARBA" id="ARBA00021209"/>
    </source>
</evidence>
<keyword evidence="9" id="KW-0342">GTP-binding</keyword>
<evidence type="ECO:0000256" key="11">
    <source>
        <dbReference type="ARBA" id="ARBA00031683"/>
    </source>
</evidence>
<dbReference type="InterPro" id="IPR058641">
    <property type="entry name" value="GVIN1_dom"/>
</dbReference>
<dbReference type="Pfam" id="PF00400">
    <property type="entry name" value="WD40"/>
    <property type="match status" value="2"/>
</dbReference>
<keyword evidence="8" id="KW-0547">Nucleotide-binding</keyword>
<dbReference type="SUPFAM" id="SSF52540">
    <property type="entry name" value="P-loop containing nucleoside triphosphate hydrolases"/>
    <property type="match status" value="1"/>
</dbReference>
<comment type="subcellular location">
    <subcellularLocation>
        <location evidence="2">Cytoplasm</location>
    </subcellularLocation>
    <subcellularLocation>
        <location evidence="1">Nucleus</location>
    </subcellularLocation>
</comment>
<evidence type="ECO:0000256" key="14">
    <source>
        <dbReference type="SAM" id="MobiDB-lite"/>
    </source>
</evidence>
<keyword evidence="10" id="KW-0539">Nucleus</keyword>
<evidence type="ECO:0000256" key="2">
    <source>
        <dbReference type="ARBA" id="ARBA00004496"/>
    </source>
</evidence>
<comment type="caution">
    <text evidence="16">The sequence shown here is derived from an EMBL/GenBank/DDBJ whole genome shotgun (WGS) entry which is preliminary data.</text>
</comment>
<name>A0A5A9PAC0_9TELE</name>
<evidence type="ECO:0000256" key="10">
    <source>
        <dbReference type="ARBA" id="ARBA00023242"/>
    </source>
</evidence>
<dbReference type="Proteomes" id="UP000324632">
    <property type="component" value="Chromosome 7"/>
</dbReference>
<keyword evidence="13" id="KW-0175">Coiled coil</keyword>
<evidence type="ECO:0000256" key="12">
    <source>
        <dbReference type="PROSITE-ProRule" id="PRU00221"/>
    </source>
</evidence>
<dbReference type="InterPro" id="IPR015943">
    <property type="entry name" value="WD40/YVTN_repeat-like_dom_sf"/>
</dbReference>
<dbReference type="Pfam" id="PF25974">
    <property type="entry name" value="URGCP_9th"/>
    <property type="match status" value="1"/>
</dbReference>
<evidence type="ECO:0000256" key="3">
    <source>
        <dbReference type="ARBA" id="ARBA00006828"/>
    </source>
</evidence>
<dbReference type="PROSITE" id="PS51717">
    <property type="entry name" value="G_VLIG"/>
    <property type="match status" value="1"/>
</dbReference>
<keyword evidence="6 12" id="KW-0853">WD repeat</keyword>
<evidence type="ECO:0000256" key="13">
    <source>
        <dbReference type="SAM" id="Coils"/>
    </source>
</evidence>
<dbReference type="Gene3D" id="3.40.50.300">
    <property type="entry name" value="P-loop containing nucleotide triphosphate hydrolases"/>
    <property type="match status" value="1"/>
</dbReference>
<evidence type="ECO:0000256" key="1">
    <source>
        <dbReference type="ARBA" id="ARBA00004123"/>
    </source>
</evidence>
<dbReference type="GO" id="GO:0005525">
    <property type="term" value="F:GTP binding"/>
    <property type="evidence" value="ECO:0007669"/>
    <property type="project" value="UniProtKB-KW"/>
</dbReference>
<evidence type="ECO:0000256" key="7">
    <source>
        <dbReference type="ARBA" id="ARBA00022737"/>
    </source>
</evidence>
<dbReference type="InterPro" id="IPR036322">
    <property type="entry name" value="WD40_repeat_dom_sf"/>
</dbReference>
<feature type="coiled-coil region" evidence="13">
    <location>
        <begin position="1286"/>
        <end position="1313"/>
    </location>
</feature>
<feature type="region of interest" description="Disordered" evidence="14">
    <location>
        <begin position="1951"/>
        <end position="1980"/>
    </location>
</feature>
<feature type="compositionally biased region" description="Polar residues" evidence="14">
    <location>
        <begin position="2028"/>
        <end position="2039"/>
    </location>
</feature>
<proteinExistence type="inferred from homology"/>
<dbReference type="PANTHER" id="PTHR22796:SF6">
    <property type="entry name" value="INTERFERON-INDUCED VERY LARGE GTPASE 1-RELATED"/>
    <property type="match status" value="1"/>
</dbReference>
<sequence length="2097" mass="240754">MLNVMPSYLPVTLEEPDDVWDYPPVILLEPDDLMDTTPLSAEKLMNRLHLEGKYQKLKTADFLQITENSPSGEFCSEEIFAQTFLQKLFALDYTVRRIKIGENNERNDTQKRCNKLSTRDAFDDIFGEAAESADETNTLDTIDLMDAQMAVFHCADSFLKQLIVTKLSECQFALPLLVPNPFTQQIEFPLWTFRQIKKSWKTTDNKGQTQPVCRAETPMVAFFRFGSVSSSKSQLMNSLINEKHNTFFHRNCPGSSRTRILMDGLVEIAWYCPSGDETDKFPQCVAFCNLHGDAGDNEKQLDIITQMSSVNVVISPQMTKNNPHMTKIQKLYQGSKPLIFLVTENDSTLKEVGQRKYRIGLRDRNQSTVFEELRKAINKGFSSIESSSHFKLEDVAKHINITVDEMTDKDSMRGNNAAQQIMSLLKSKHLTEIKDSFLPCQGQLWHQWCQKNKELHRPTLGELHKIDNIEKNKSDKKSEMLKFRDQQQTFGVSEVIQIVFLQLNSQEVNEMVYFLKWLGILLDDFTTESVSALHHEYDKKWSDVVDLRKKDDKSQHLTAEKELERLSEKLQAATFGLEHILREVGQIYESCSSVRNYKKNLKIDFRTLPGLAAKMMMSGFPLELMDGDAAHVPQIWVTAVLDELIQKLGDNRVFVLSVLGIQSSGKSTMLNAMFGLQFAVSAGRCTRGAFMQLVKVSEEVKMKKQLKFDYILVVDTEGLCAIELAGRSTRNHDNELATFVVGLGNMTLINIFGENTAEMQDTLQIVVQAFMRMKKVRLNASCMFVHQNVSDVTAGEKNMEGRRRLQEELDKMTKLAAKEEDCDKEFFSDVIAFDVQNDVKYFSQLWEGSPPMAPPNPNYSRNIQELKDTILSKASRGSGITLSQFKMRIDDLWTALLNENFVFSFKNTLEISVYRRLETNYSNWTFSLRSAMMSIEDKFYKVIANGNVEIHDHNLIAELKTEKDKVEKALKSFFDEDKDKDILGQWRGRFETQIKDLHNDLVKHTKVQFNKAIEQKKARENLDKRRTEYEKMLFIRSKECAVSLKSKGGDERVLKKEFDTMWIKWVTDMTEDIPPLKDSDLWNDVIQVLSENHEPTFVNQRLNRQYFKQIVHRGDYDDYIILQRHLEQSNKTVSGRNNMLYANNVSVRQLIHNVMQETEKTMEKSPVKRHGYNVSYIQTFTDRVQKLVHQHQSENPTYKLKREFITDLCLHVCDTVIKTFTEHHKDFRKTNDPRMYLEKQKIQYYNIFKNHWSGATATTILIDFICSKLEPSILEAVYNKTAIDLAAQMKSDIRALRQNRSNLEKHILKSLAEKEDFQQYVQYIHQPKEHFKQFICKKVKKYFTKQSEIILNIFKGNLQLKEQIVSNAVHAVTVEVKNKGGDGNMWFRSFTKTLTNVLKFTGESCVNLTEVKDLDFLENHLRKSLNEMMKNLQNSFSSINDIKMEKCRKKPDEILIDHFCQCCWVQCPFCKAVCTNTMEDHSGDHTVPFHRSTGLNGRFYRETTNLANCFCTTEVTTDNWIYAENSDEKIFWREYRKGGPELANWSITPDLSELPYWKWVVCRFQKDLEKHYSKTFQGHDGDAQACMERTNVTYVHVIEYFPSSAEVTHSVIVNKQDGDPSQAKRCRTKESTVVSASSDTTVKVWNAHKGFCMSTLRTHKDYVKALAYAKDKELVASAGLDRQIFLWDVNTLTALTASNNTVTTSSLSGNKDSIYSLAMNQSGTAIISGSTEKCLSGSSDGTIRLWSLGQQRCIATYRVHDEGVWVLQVNEAFTHVYSGGRDKKIYCTDLRNPDTRVLVCEETAPVLKMELDRSADPPQAIWVATTKSFVNKWSLKGMLNFRTSGDYDNDCSAPLTPLCTQPEQVIKGGTSIVQCHILNDKRHILTKDTDNNVALCDILKMLTITLEESDCFAAWVAAKDAGFTSQDGSDPKLNLGGLLLQALLEFWPRTHSNPMDEEESEHNHENGEQESESRLQKGNGYFQVPPHTPVIFGEAGGRTLFRDRLSASDMLQVRKVMEHVYEKIINLDTESQTTNSSGNEKPGEQDKEEDVAVVAEEKIELMCQDQVLDPNMDLRTVKHFIWKTGGDLTLHYRQKST</sequence>
<evidence type="ECO:0000259" key="15">
    <source>
        <dbReference type="PROSITE" id="PS51717"/>
    </source>
</evidence>
<dbReference type="InterPro" id="IPR019775">
    <property type="entry name" value="WD40_repeat_CS"/>
</dbReference>
<organism evidence="16 17">
    <name type="scientific">Triplophysa tibetana</name>
    <dbReference type="NCBI Taxonomy" id="1572043"/>
    <lineage>
        <taxon>Eukaryota</taxon>
        <taxon>Metazoa</taxon>
        <taxon>Chordata</taxon>
        <taxon>Craniata</taxon>
        <taxon>Vertebrata</taxon>
        <taxon>Euteleostomi</taxon>
        <taxon>Actinopterygii</taxon>
        <taxon>Neopterygii</taxon>
        <taxon>Teleostei</taxon>
        <taxon>Ostariophysi</taxon>
        <taxon>Cypriniformes</taxon>
        <taxon>Nemacheilidae</taxon>
        <taxon>Triplophysa</taxon>
    </lineage>
</organism>
<dbReference type="PROSITE" id="PS00678">
    <property type="entry name" value="WD_REPEATS_1"/>
    <property type="match status" value="1"/>
</dbReference>
<dbReference type="PANTHER" id="PTHR22796">
    <property type="entry name" value="URG4-RELATED"/>
    <property type="match status" value="1"/>
</dbReference>
<dbReference type="GO" id="GO:0005737">
    <property type="term" value="C:cytoplasm"/>
    <property type="evidence" value="ECO:0007669"/>
    <property type="project" value="UniProtKB-SubCell"/>
</dbReference>
<evidence type="ECO:0000313" key="17">
    <source>
        <dbReference type="Proteomes" id="UP000324632"/>
    </source>
</evidence>
<dbReference type="Pfam" id="PF25683">
    <property type="entry name" value="URGCP_GTPase"/>
    <property type="match status" value="1"/>
</dbReference>
<dbReference type="InterPro" id="IPR030383">
    <property type="entry name" value="G_VLIG_dom"/>
</dbReference>
<dbReference type="EMBL" id="SOYY01000007">
    <property type="protein sequence ID" value="KAA0718615.1"/>
    <property type="molecule type" value="Genomic_DNA"/>
</dbReference>
<dbReference type="InterPro" id="IPR057365">
    <property type="entry name" value="URGCP"/>
</dbReference>
<feature type="compositionally biased region" description="Basic and acidic residues" evidence="14">
    <location>
        <begin position="1961"/>
        <end position="1975"/>
    </location>
</feature>
<dbReference type="InterPro" id="IPR001680">
    <property type="entry name" value="WD40_rpt"/>
</dbReference>
<dbReference type="SMART" id="SM00320">
    <property type="entry name" value="WD40"/>
    <property type="match status" value="5"/>
</dbReference>
<feature type="repeat" description="WD" evidence="12">
    <location>
        <begin position="1735"/>
        <end position="1756"/>
    </location>
</feature>
<dbReference type="SUPFAM" id="SSF50978">
    <property type="entry name" value="WD40 repeat-like"/>
    <property type="match status" value="1"/>
</dbReference>
<reference evidence="16 17" key="1">
    <citation type="journal article" date="2019" name="Mol. Ecol. Resour.">
        <title>Chromosome-level genome assembly of Triplophysa tibetana, a fish adapted to the harsh high-altitude environment of the Tibetan Plateau.</title>
        <authorList>
            <person name="Yang X."/>
            <person name="Liu H."/>
            <person name="Ma Z."/>
            <person name="Zou Y."/>
            <person name="Zou M."/>
            <person name="Mao Y."/>
            <person name="Li X."/>
            <person name="Wang H."/>
            <person name="Chen T."/>
            <person name="Wang W."/>
            <person name="Yang R."/>
        </authorList>
    </citation>
    <scope>NUCLEOTIDE SEQUENCE [LARGE SCALE GENOMIC DNA]</scope>
    <source>
        <strain evidence="16">TTIB1903HZAU</strain>
        <tissue evidence="16">Muscle</tissue>
    </source>
</reference>
<dbReference type="PROSITE" id="PS50294">
    <property type="entry name" value="WD_REPEATS_REGION"/>
    <property type="match status" value="1"/>
</dbReference>
<dbReference type="Pfam" id="PF11816">
    <property type="entry name" value="DUF3337"/>
    <property type="match status" value="1"/>
</dbReference>